<gene>
    <name evidence="2" type="ORF">Goshw_005294</name>
</gene>
<sequence>MENEFLDKLEDNTAVIIWSEKTQLEKGDSLTEGYASELWDFTRISEIKRLFYCHYGDLPYLLDIKVDEHLLQALAQYWNPSYSCFTFRKIDLVPTIEEYTALLHCLKIQTDKAYSRAANVLTFLKKLMSITGMTRDHHTKCIQWKSIAQMGIIWPTRTGLIQRAIRKPVRLKPGWPDNEEMAT</sequence>
<reference evidence="2 3" key="1">
    <citation type="journal article" date="2019" name="Genome Biol. Evol.">
        <title>Insights into the evolution of the New World diploid cottons (Gossypium, subgenus Houzingenia) based on genome sequencing.</title>
        <authorList>
            <person name="Grover C.E."/>
            <person name="Arick M.A. 2nd"/>
            <person name="Thrash A."/>
            <person name="Conover J.L."/>
            <person name="Sanders W.S."/>
            <person name="Peterson D.G."/>
            <person name="Frelichowski J.E."/>
            <person name="Scheffler J.A."/>
            <person name="Scheffler B.E."/>
            <person name="Wendel J.F."/>
        </authorList>
    </citation>
    <scope>NUCLEOTIDE SEQUENCE [LARGE SCALE GENOMIC DNA]</scope>
    <source>
        <strain evidence="2">1</strain>
        <tissue evidence="2">Leaf</tissue>
    </source>
</reference>
<dbReference type="PANTHER" id="PTHR48200">
    <property type="entry name" value="PROTEIN, PUTATIVE-RELATED"/>
    <property type="match status" value="1"/>
</dbReference>
<keyword evidence="3" id="KW-1185">Reference proteome</keyword>
<dbReference type="Proteomes" id="UP000593576">
    <property type="component" value="Unassembled WGS sequence"/>
</dbReference>
<evidence type="ECO:0000313" key="2">
    <source>
        <dbReference type="EMBL" id="MBA0879519.1"/>
    </source>
</evidence>
<organism evidence="2 3">
    <name type="scientific">Gossypium schwendimanii</name>
    <name type="common">Cotton</name>
    <dbReference type="NCBI Taxonomy" id="34291"/>
    <lineage>
        <taxon>Eukaryota</taxon>
        <taxon>Viridiplantae</taxon>
        <taxon>Streptophyta</taxon>
        <taxon>Embryophyta</taxon>
        <taxon>Tracheophyta</taxon>
        <taxon>Spermatophyta</taxon>
        <taxon>Magnoliopsida</taxon>
        <taxon>eudicotyledons</taxon>
        <taxon>Gunneridae</taxon>
        <taxon>Pentapetalae</taxon>
        <taxon>rosids</taxon>
        <taxon>malvids</taxon>
        <taxon>Malvales</taxon>
        <taxon>Malvaceae</taxon>
        <taxon>Malvoideae</taxon>
        <taxon>Gossypium</taxon>
    </lineage>
</organism>
<evidence type="ECO:0000313" key="3">
    <source>
        <dbReference type="Proteomes" id="UP000593576"/>
    </source>
</evidence>
<dbReference type="EMBL" id="JABFAF010275504">
    <property type="protein sequence ID" value="MBA0879519.1"/>
    <property type="molecule type" value="Genomic_DNA"/>
</dbReference>
<name>A0A7J9NAB2_GOSSC</name>
<protein>
    <recommendedName>
        <fullName evidence="1">DUF7745 domain-containing protein</fullName>
    </recommendedName>
</protein>
<dbReference type="OrthoDB" id="3358371at2759"/>
<dbReference type="Pfam" id="PF24924">
    <property type="entry name" value="DUF7745"/>
    <property type="match status" value="1"/>
</dbReference>
<evidence type="ECO:0000259" key="1">
    <source>
        <dbReference type="Pfam" id="PF24924"/>
    </source>
</evidence>
<comment type="caution">
    <text evidence="2">The sequence shown here is derived from an EMBL/GenBank/DDBJ whole genome shotgun (WGS) entry which is preliminary data.</text>
</comment>
<feature type="domain" description="DUF7745" evidence="1">
    <location>
        <begin position="47"/>
        <end position="130"/>
    </location>
</feature>
<dbReference type="AlphaFoldDB" id="A0A7J9NAB2"/>
<dbReference type="InterPro" id="IPR056647">
    <property type="entry name" value="DUF7745"/>
</dbReference>
<proteinExistence type="predicted"/>
<accession>A0A7J9NAB2</accession>
<dbReference type="PANTHER" id="PTHR48200:SF1">
    <property type="entry name" value="AMINOTRANSFERASE-LIKE PLANT MOBILE DOMAIN-CONTAINING PROTEIN"/>
    <property type="match status" value="1"/>
</dbReference>